<dbReference type="NCBIfam" id="NF002211">
    <property type="entry name" value="PRK01103.1"/>
    <property type="match status" value="1"/>
</dbReference>
<keyword evidence="11 15" id="KW-0456">Lyase</keyword>
<keyword evidence="6 15" id="KW-0863">Zinc-finger</keyword>
<dbReference type="EMBL" id="BSNF01000001">
    <property type="protein sequence ID" value="GLQ04898.1"/>
    <property type="molecule type" value="Genomic_DNA"/>
</dbReference>
<dbReference type="Gene3D" id="3.20.190.10">
    <property type="entry name" value="MutM-like, N-terminal"/>
    <property type="match status" value="1"/>
</dbReference>
<comment type="catalytic activity">
    <reaction evidence="14 15">
        <text>2'-deoxyribonucleotide-(2'-deoxyribose 5'-phosphate)-2'-deoxyribonucleotide-DNA = a 3'-end 2'-deoxyribonucleotide-(2,3-dehydro-2,3-deoxyribose 5'-phosphate)-DNA + a 5'-end 5'-phospho-2'-deoxyribonucleoside-DNA + H(+)</text>
        <dbReference type="Rhea" id="RHEA:66592"/>
        <dbReference type="Rhea" id="RHEA-COMP:13180"/>
        <dbReference type="Rhea" id="RHEA-COMP:16897"/>
        <dbReference type="Rhea" id="RHEA-COMP:17067"/>
        <dbReference type="ChEBI" id="CHEBI:15378"/>
        <dbReference type="ChEBI" id="CHEBI:136412"/>
        <dbReference type="ChEBI" id="CHEBI:157695"/>
        <dbReference type="ChEBI" id="CHEBI:167181"/>
        <dbReference type="EC" id="4.2.99.18"/>
    </reaction>
</comment>
<dbReference type="SMART" id="SM00898">
    <property type="entry name" value="Fapy_DNA_glyco"/>
    <property type="match status" value="1"/>
</dbReference>
<evidence type="ECO:0000313" key="19">
    <source>
        <dbReference type="Proteomes" id="UP001161409"/>
    </source>
</evidence>
<dbReference type="InterPro" id="IPR020629">
    <property type="entry name" value="FPG_Glyclase"/>
</dbReference>
<dbReference type="CDD" id="cd08966">
    <property type="entry name" value="EcFpg-like_N"/>
    <property type="match status" value="1"/>
</dbReference>
<evidence type="ECO:0000259" key="17">
    <source>
        <dbReference type="PROSITE" id="PS51068"/>
    </source>
</evidence>
<feature type="domain" description="Formamidopyrimidine-DNA glycosylase catalytic" evidence="17">
    <location>
        <begin position="2"/>
        <end position="115"/>
    </location>
</feature>
<feature type="active site" description="Schiff-base intermediate with DNA" evidence="15">
    <location>
        <position position="2"/>
    </location>
</feature>
<evidence type="ECO:0000256" key="11">
    <source>
        <dbReference type="ARBA" id="ARBA00023239"/>
    </source>
</evidence>
<keyword evidence="4 15" id="KW-0479">Metal-binding</keyword>
<feature type="active site" description="Proton donor" evidence="15">
    <location>
        <position position="3"/>
    </location>
</feature>
<proteinExistence type="inferred from homology"/>
<dbReference type="RefSeq" id="WP_169558939.1">
    <property type="nucleotide sequence ID" value="NZ_BSNF01000001.1"/>
</dbReference>
<evidence type="ECO:0000256" key="9">
    <source>
        <dbReference type="ARBA" id="ARBA00023125"/>
    </source>
</evidence>
<dbReference type="InterPro" id="IPR010979">
    <property type="entry name" value="Ribosomal_uS13-like_H2TH"/>
</dbReference>
<organism evidence="18 19">
    <name type="scientific">Sneathiella chinensis</name>
    <dbReference type="NCBI Taxonomy" id="349750"/>
    <lineage>
        <taxon>Bacteria</taxon>
        <taxon>Pseudomonadati</taxon>
        <taxon>Pseudomonadota</taxon>
        <taxon>Alphaproteobacteria</taxon>
        <taxon>Sneathiellales</taxon>
        <taxon>Sneathiellaceae</taxon>
        <taxon>Sneathiella</taxon>
    </lineage>
</organism>
<dbReference type="Gene3D" id="1.10.8.50">
    <property type="match status" value="1"/>
</dbReference>
<feature type="binding site" evidence="15">
    <location>
        <position position="93"/>
    </location>
    <ligand>
        <name>DNA</name>
        <dbReference type="ChEBI" id="CHEBI:16991"/>
    </ligand>
</feature>
<sequence length="276" mass="30503">MPELPEVETVVRGLEQALIGDRFTKITLRRKDLRFPFAPDFAARLTDKKIVHLGRRAKYLQMTLEDGTVMIGHLGMSGSFRIDTGPAPEPDKHDHIIFETGRGTTVRYHDPRRFGFMLLTTEAELATHPRLVGIGPEPLGNQFNGPLLAANLKGRKSPIKVAILDQKVVAGVGNIYACEALFRSGISPRRSAHTIAGKRAERLAAAIQDVLSAAIRSGGSTLRDYSQANGELGYFQHHFQVYDKEGTPCPTPDCPETIQRIVQAGRSTFFCPKCQR</sequence>
<evidence type="ECO:0000256" key="3">
    <source>
        <dbReference type="ARBA" id="ARBA00011245"/>
    </source>
</evidence>
<dbReference type="InterPro" id="IPR012319">
    <property type="entry name" value="FPG_cat"/>
</dbReference>
<reference evidence="18" key="2">
    <citation type="submission" date="2023-01" db="EMBL/GenBank/DDBJ databases">
        <title>Draft genome sequence of Sneathiella chinensis strain NBRC 103408.</title>
        <authorList>
            <person name="Sun Q."/>
            <person name="Mori K."/>
        </authorList>
    </citation>
    <scope>NUCLEOTIDE SEQUENCE</scope>
    <source>
        <strain evidence="18">NBRC 103408</strain>
    </source>
</reference>
<feature type="domain" description="FPG-type" evidence="16">
    <location>
        <begin position="240"/>
        <end position="276"/>
    </location>
</feature>
<evidence type="ECO:0000256" key="6">
    <source>
        <dbReference type="ARBA" id="ARBA00022771"/>
    </source>
</evidence>
<dbReference type="Pfam" id="PF06831">
    <property type="entry name" value="H2TH"/>
    <property type="match status" value="1"/>
</dbReference>
<evidence type="ECO:0000256" key="13">
    <source>
        <dbReference type="ARBA" id="ARBA00023295"/>
    </source>
</evidence>
<dbReference type="PANTHER" id="PTHR22993:SF9">
    <property type="entry name" value="FORMAMIDOPYRIMIDINE-DNA GLYCOSYLASE"/>
    <property type="match status" value="1"/>
</dbReference>
<keyword evidence="5 15" id="KW-0227">DNA damage</keyword>
<feature type="binding site" evidence="15">
    <location>
        <position position="112"/>
    </location>
    <ligand>
        <name>DNA</name>
        <dbReference type="ChEBI" id="CHEBI:16991"/>
    </ligand>
</feature>
<comment type="function">
    <text evidence="15">Involved in base excision repair of DNA damaged by oxidation or by mutagenic agents. Acts as DNA glycosylase that recognizes and removes damaged bases. Has a preference for oxidized purines, such as 7,8-dihydro-8-oxoguanine (8-oxoG). Has AP (apurinic/apyrimidinic) lyase activity and introduces nicks in the DNA strand. Cleaves the DNA backbone by beta-delta elimination to generate a single-strand break at the site of the removed base with both 3'- and 5'-phosphates.</text>
</comment>
<comment type="caution">
    <text evidence="18">The sequence shown here is derived from an EMBL/GenBank/DDBJ whole genome shotgun (WGS) entry which is preliminary data.</text>
</comment>
<comment type="cofactor">
    <cofactor evidence="15">
        <name>Zn(2+)</name>
        <dbReference type="ChEBI" id="CHEBI:29105"/>
    </cofactor>
    <text evidence="15">Binds 1 zinc ion per subunit.</text>
</comment>
<feature type="binding site" evidence="15">
    <location>
        <position position="155"/>
    </location>
    <ligand>
        <name>DNA</name>
        <dbReference type="ChEBI" id="CHEBI:16991"/>
    </ligand>
</feature>
<dbReference type="PROSITE" id="PS51068">
    <property type="entry name" value="FPG_CAT"/>
    <property type="match status" value="1"/>
</dbReference>
<dbReference type="InterPro" id="IPR010663">
    <property type="entry name" value="Znf_FPG/IleRS"/>
</dbReference>
<comment type="catalytic activity">
    <reaction evidence="1 15">
        <text>Hydrolysis of DNA containing ring-opened 7-methylguanine residues, releasing 2,6-diamino-4-hydroxy-5-(N-methyl)formamidopyrimidine.</text>
        <dbReference type="EC" id="3.2.2.23"/>
    </reaction>
</comment>
<dbReference type="InterPro" id="IPR035937">
    <property type="entry name" value="FPG_N"/>
</dbReference>
<dbReference type="InterPro" id="IPR015886">
    <property type="entry name" value="H2TH_FPG"/>
</dbReference>
<dbReference type="SUPFAM" id="SSF57716">
    <property type="entry name" value="Glucocorticoid receptor-like (DNA-binding domain)"/>
    <property type="match status" value="1"/>
</dbReference>
<feature type="active site" description="Proton donor; for beta-elimination activity" evidence="15">
    <location>
        <position position="58"/>
    </location>
</feature>
<dbReference type="EC" id="4.2.99.18" evidence="15"/>
<reference evidence="18" key="1">
    <citation type="journal article" date="2014" name="Int. J. Syst. Evol. Microbiol.">
        <title>Complete genome of a new Firmicutes species belonging to the dominant human colonic microbiota ('Ruminococcus bicirculans') reveals two chromosomes and a selective capacity to utilize plant glucans.</title>
        <authorList>
            <consortium name="NISC Comparative Sequencing Program"/>
            <person name="Wegmann U."/>
            <person name="Louis P."/>
            <person name="Goesmann A."/>
            <person name="Henrissat B."/>
            <person name="Duncan S.H."/>
            <person name="Flint H.J."/>
        </authorList>
    </citation>
    <scope>NUCLEOTIDE SEQUENCE</scope>
    <source>
        <strain evidence="18">NBRC 103408</strain>
    </source>
</reference>
<dbReference type="SUPFAM" id="SSF81624">
    <property type="entry name" value="N-terminal domain of MutM-like DNA repair proteins"/>
    <property type="match status" value="1"/>
</dbReference>
<dbReference type="InterPro" id="IPR000214">
    <property type="entry name" value="Znf_DNA_glyclase/AP_lyase"/>
</dbReference>
<feature type="active site" description="Proton donor; for delta-elimination activity" evidence="15">
    <location>
        <position position="266"/>
    </location>
</feature>
<dbReference type="SUPFAM" id="SSF46946">
    <property type="entry name" value="S13-like H2TH domain"/>
    <property type="match status" value="1"/>
</dbReference>
<dbReference type="Pfam" id="PF01149">
    <property type="entry name" value="Fapy_DNA_glyco"/>
    <property type="match status" value="1"/>
</dbReference>
<dbReference type="EC" id="3.2.2.23" evidence="15"/>
<evidence type="ECO:0000313" key="18">
    <source>
        <dbReference type="EMBL" id="GLQ04898.1"/>
    </source>
</evidence>
<accession>A0ABQ5TZA9</accession>
<evidence type="ECO:0000256" key="7">
    <source>
        <dbReference type="ARBA" id="ARBA00022801"/>
    </source>
</evidence>
<keyword evidence="7 15" id="KW-0378">Hydrolase</keyword>
<dbReference type="HAMAP" id="MF_00103">
    <property type="entry name" value="Fapy_DNA_glycosyl"/>
    <property type="match status" value="1"/>
</dbReference>
<dbReference type="Proteomes" id="UP001161409">
    <property type="component" value="Unassembled WGS sequence"/>
</dbReference>
<keyword evidence="13 15" id="KW-0326">Glycosidase</keyword>
<keyword evidence="8 15" id="KW-0862">Zinc</keyword>
<gene>
    <name evidence="15 18" type="primary">mutM</name>
    <name evidence="15" type="synonym">fpg</name>
    <name evidence="18" type="ORF">GCM10007924_01190</name>
</gene>
<dbReference type="PROSITE" id="PS51066">
    <property type="entry name" value="ZF_FPG_2"/>
    <property type="match status" value="1"/>
</dbReference>
<dbReference type="SMART" id="SM01232">
    <property type="entry name" value="H2TH"/>
    <property type="match status" value="1"/>
</dbReference>
<keyword evidence="12 15" id="KW-0511">Multifunctional enzyme</keyword>
<dbReference type="NCBIfam" id="TIGR00577">
    <property type="entry name" value="fpg"/>
    <property type="match status" value="1"/>
</dbReference>
<evidence type="ECO:0000256" key="15">
    <source>
        <dbReference type="HAMAP-Rule" id="MF_00103"/>
    </source>
</evidence>
<comment type="similarity">
    <text evidence="2 15">Belongs to the FPG family.</text>
</comment>
<evidence type="ECO:0000256" key="5">
    <source>
        <dbReference type="ARBA" id="ARBA00022763"/>
    </source>
</evidence>
<dbReference type="CDD" id="cd20335">
    <property type="entry name" value="BRcat_RBR"/>
    <property type="match status" value="1"/>
</dbReference>
<dbReference type="PANTHER" id="PTHR22993">
    <property type="entry name" value="FORMAMIDOPYRIMIDINE-DNA GLYCOSYLASE"/>
    <property type="match status" value="1"/>
</dbReference>
<evidence type="ECO:0000256" key="1">
    <source>
        <dbReference type="ARBA" id="ARBA00001668"/>
    </source>
</evidence>
<evidence type="ECO:0000259" key="16">
    <source>
        <dbReference type="PROSITE" id="PS51066"/>
    </source>
</evidence>
<comment type="subunit">
    <text evidence="3 15">Monomer.</text>
</comment>
<evidence type="ECO:0000256" key="10">
    <source>
        <dbReference type="ARBA" id="ARBA00023204"/>
    </source>
</evidence>
<keyword evidence="19" id="KW-1185">Reference proteome</keyword>
<keyword evidence="9 15" id="KW-0238">DNA-binding</keyword>
<evidence type="ECO:0000256" key="2">
    <source>
        <dbReference type="ARBA" id="ARBA00009409"/>
    </source>
</evidence>
<protein>
    <recommendedName>
        <fullName evidence="15">Formamidopyrimidine-DNA glycosylase</fullName>
        <shortName evidence="15">Fapy-DNA glycosylase</shortName>
        <ecNumber evidence="15">3.2.2.23</ecNumber>
    </recommendedName>
    <alternativeName>
        <fullName evidence="15">DNA-(apurinic or apyrimidinic site) lyase MutM</fullName>
        <shortName evidence="15">AP lyase MutM</shortName>
        <ecNumber evidence="15">4.2.99.18</ecNumber>
    </alternativeName>
</protein>
<name>A0ABQ5TZA9_9PROT</name>
<evidence type="ECO:0000256" key="8">
    <source>
        <dbReference type="ARBA" id="ARBA00022833"/>
    </source>
</evidence>
<evidence type="ECO:0000256" key="12">
    <source>
        <dbReference type="ARBA" id="ARBA00023268"/>
    </source>
</evidence>
<keyword evidence="10 15" id="KW-0234">DNA repair</keyword>
<evidence type="ECO:0000256" key="14">
    <source>
        <dbReference type="ARBA" id="ARBA00044632"/>
    </source>
</evidence>
<evidence type="ECO:0000256" key="4">
    <source>
        <dbReference type="ARBA" id="ARBA00022723"/>
    </source>
</evidence>
<dbReference type="Pfam" id="PF06827">
    <property type="entry name" value="zf-FPG_IleRS"/>
    <property type="match status" value="1"/>
</dbReference>